<evidence type="ECO:0000256" key="1">
    <source>
        <dbReference type="ARBA" id="ARBA00005250"/>
    </source>
</evidence>
<protein>
    <submittedName>
        <fullName evidence="3">Quinoprotein relay system zinc metallohydrolase 2</fullName>
    </submittedName>
</protein>
<organism evidence="3 4">
    <name type="scientific">Ancylobacter mangrovi</name>
    <dbReference type="NCBI Taxonomy" id="2972472"/>
    <lineage>
        <taxon>Bacteria</taxon>
        <taxon>Pseudomonadati</taxon>
        <taxon>Pseudomonadota</taxon>
        <taxon>Alphaproteobacteria</taxon>
        <taxon>Hyphomicrobiales</taxon>
        <taxon>Xanthobacteraceae</taxon>
        <taxon>Ancylobacter</taxon>
    </lineage>
</organism>
<accession>A0A9X2T2U8</accession>
<evidence type="ECO:0000259" key="2">
    <source>
        <dbReference type="SMART" id="SM00849"/>
    </source>
</evidence>
<dbReference type="InterPro" id="IPR030829">
    <property type="entry name" value="SoxH-rel_PQQ_2"/>
</dbReference>
<name>A0A9X2T2U8_9HYPH</name>
<dbReference type="PANTHER" id="PTHR42951">
    <property type="entry name" value="METALLO-BETA-LACTAMASE DOMAIN-CONTAINING"/>
    <property type="match status" value="1"/>
</dbReference>
<reference evidence="3" key="1">
    <citation type="submission" date="2022-08" db="EMBL/GenBank/DDBJ databases">
        <authorList>
            <person name="Li F."/>
        </authorList>
    </citation>
    <scope>NUCLEOTIDE SEQUENCE</scope>
    <source>
        <strain evidence="3">MQZ15Z-1</strain>
    </source>
</reference>
<dbReference type="InterPro" id="IPR050855">
    <property type="entry name" value="NDM-1-like"/>
</dbReference>
<dbReference type="Pfam" id="PF00753">
    <property type="entry name" value="Lactamase_B"/>
    <property type="match status" value="1"/>
</dbReference>
<dbReference type="CDD" id="cd16282">
    <property type="entry name" value="metallo-hydrolase-like_MBL-fold"/>
    <property type="match status" value="1"/>
</dbReference>
<feature type="domain" description="Metallo-beta-lactamase" evidence="2">
    <location>
        <begin position="71"/>
        <end position="254"/>
    </location>
</feature>
<dbReference type="SUPFAM" id="SSF56281">
    <property type="entry name" value="Metallo-hydrolase/oxidoreductase"/>
    <property type="match status" value="1"/>
</dbReference>
<dbReference type="InterPro" id="IPR036866">
    <property type="entry name" value="RibonucZ/Hydroxyglut_hydro"/>
</dbReference>
<dbReference type="EMBL" id="JANTHZ010000006">
    <property type="protein sequence ID" value="MCS0496252.1"/>
    <property type="molecule type" value="Genomic_DNA"/>
</dbReference>
<dbReference type="AlphaFoldDB" id="A0A9X2T2U8"/>
<comment type="caution">
    <text evidence="3">The sequence shown here is derived from an EMBL/GenBank/DDBJ whole genome shotgun (WGS) entry which is preliminary data.</text>
</comment>
<dbReference type="NCBIfam" id="TIGR04559">
    <property type="entry name" value="SoxH_rel_PQQ_2"/>
    <property type="match status" value="1"/>
</dbReference>
<dbReference type="InterPro" id="IPR001279">
    <property type="entry name" value="Metallo-B-lactamas"/>
</dbReference>
<dbReference type="Gene3D" id="3.60.15.10">
    <property type="entry name" value="Ribonuclease Z/Hydroxyacylglutathione hydrolase-like"/>
    <property type="match status" value="1"/>
</dbReference>
<dbReference type="InterPro" id="IPR006311">
    <property type="entry name" value="TAT_signal"/>
</dbReference>
<dbReference type="GO" id="GO:0017001">
    <property type="term" value="P:antibiotic catabolic process"/>
    <property type="evidence" value="ECO:0007669"/>
    <property type="project" value="UniProtKB-ARBA"/>
</dbReference>
<dbReference type="SMART" id="SM00849">
    <property type="entry name" value="Lactamase_B"/>
    <property type="match status" value="1"/>
</dbReference>
<proteinExistence type="inferred from homology"/>
<keyword evidence="4" id="KW-1185">Reference proteome</keyword>
<dbReference type="PANTHER" id="PTHR42951:SF4">
    <property type="entry name" value="ACYL-COENZYME A THIOESTERASE MBLAC2"/>
    <property type="match status" value="1"/>
</dbReference>
<evidence type="ECO:0000313" key="3">
    <source>
        <dbReference type="EMBL" id="MCS0496252.1"/>
    </source>
</evidence>
<comment type="similarity">
    <text evidence="1">Belongs to the metallo-beta-lactamase superfamily. Class-B beta-lactamase family.</text>
</comment>
<sequence length="325" mass="34530">MPDVPRPDRRSFLALAAALVAGGGRARAASDPPASGPSGGAAPMPLEKVADGIFVFRAPYEIIAPSNGGAIANMTLIVGAEAAAVVDTGNSRLAGERMLAAVRATTDRPLRYVVNTHMHPDHTLGNAAFEAQGVRFVAHHKMPRALSVRADTYLAQVDRMLGEQGRGTRIVLPDLLVDDTLTLDLGGRVLDLAARPTAHTDNDLTIRDRNTGTWLLGDLLFVGHVPTLDGSLLGWLDLLGTLAGESAPRVVPGHGPASVEWPAASEAERRYLAALRDDVRRLIADGRPMGDAPAATAQGERGAWSLFDEFNARNAIAAYHELEWE</sequence>
<dbReference type="Proteomes" id="UP001151088">
    <property type="component" value="Unassembled WGS sequence"/>
</dbReference>
<gene>
    <name evidence="3" type="ORF">NVS89_14200</name>
</gene>
<evidence type="ECO:0000313" key="4">
    <source>
        <dbReference type="Proteomes" id="UP001151088"/>
    </source>
</evidence>
<dbReference type="PROSITE" id="PS51318">
    <property type="entry name" value="TAT"/>
    <property type="match status" value="1"/>
</dbReference>
<dbReference type="RefSeq" id="WP_258733412.1">
    <property type="nucleotide sequence ID" value="NZ_JANTHZ010000006.1"/>
</dbReference>